<dbReference type="Proteomes" id="UP001283361">
    <property type="component" value="Unassembled WGS sequence"/>
</dbReference>
<dbReference type="AlphaFoldDB" id="A0AAE1CU90"/>
<evidence type="ECO:0000313" key="3">
    <source>
        <dbReference type="Proteomes" id="UP001283361"/>
    </source>
</evidence>
<organism evidence="2 3">
    <name type="scientific">Elysia crispata</name>
    <name type="common">lettuce slug</name>
    <dbReference type="NCBI Taxonomy" id="231223"/>
    <lineage>
        <taxon>Eukaryota</taxon>
        <taxon>Metazoa</taxon>
        <taxon>Spiralia</taxon>
        <taxon>Lophotrochozoa</taxon>
        <taxon>Mollusca</taxon>
        <taxon>Gastropoda</taxon>
        <taxon>Heterobranchia</taxon>
        <taxon>Euthyneura</taxon>
        <taxon>Panpulmonata</taxon>
        <taxon>Sacoglossa</taxon>
        <taxon>Placobranchoidea</taxon>
        <taxon>Plakobranchidae</taxon>
        <taxon>Elysia</taxon>
    </lineage>
</organism>
<gene>
    <name evidence="2" type="ORF">RRG08_000643</name>
</gene>
<evidence type="ECO:0000313" key="2">
    <source>
        <dbReference type="EMBL" id="KAK3736899.1"/>
    </source>
</evidence>
<evidence type="ECO:0000256" key="1">
    <source>
        <dbReference type="SAM" id="MobiDB-lite"/>
    </source>
</evidence>
<feature type="region of interest" description="Disordered" evidence="1">
    <location>
        <begin position="38"/>
        <end position="67"/>
    </location>
</feature>
<proteinExistence type="predicted"/>
<feature type="compositionally biased region" description="Polar residues" evidence="1">
    <location>
        <begin position="38"/>
        <end position="52"/>
    </location>
</feature>
<name>A0AAE1CU90_9GAST</name>
<feature type="compositionally biased region" description="Basic and acidic residues" evidence="1">
    <location>
        <begin position="144"/>
        <end position="154"/>
    </location>
</feature>
<feature type="region of interest" description="Disordered" evidence="1">
    <location>
        <begin position="134"/>
        <end position="154"/>
    </location>
</feature>
<comment type="caution">
    <text evidence="2">The sequence shown here is derived from an EMBL/GenBank/DDBJ whole genome shotgun (WGS) entry which is preliminary data.</text>
</comment>
<reference evidence="2" key="1">
    <citation type="journal article" date="2023" name="G3 (Bethesda)">
        <title>A reference genome for the long-term kleptoplast-retaining sea slug Elysia crispata morphotype clarki.</title>
        <authorList>
            <person name="Eastman K.E."/>
            <person name="Pendleton A.L."/>
            <person name="Shaikh M.A."/>
            <person name="Suttiyut T."/>
            <person name="Ogas R."/>
            <person name="Tomko P."/>
            <person name="Gavelis G."/>
            <person name="Widhalm J.R."/>
            <person name="Wisecaver J.H."/>
        </authorList>
    </citation>
    <scope>NUCLEOTIDE SEQUENCE</scope>
    <source>
        <strain evidence="2">ECLA1</strain>
    </source>
</reference>
<dbReference type="EMBL" id="JAWDGP010006684">
    <property type="protein sequence ID" value="KAK3736899.1"/>
    <property type="molecule type" value="Genomic_DNA"/>
</dbReference>
<accession>A0AAE1CU90</accession>
<sequence length="154" mass="16527">MKEICGQALYPAASSIDSKPLVTPIRDVTPLNTASNEFSTTITSKSDATPSTADIKPGTRQRGSVPTDWKQAGEICLLGAGNKLIFSAVPSMSEPMALFMRSLKEFERGKEHRASKTRGSALLLLGWTVQEYGGCEGSGMGEEEGARRPGRAYE</sequence>
<protein>
    <submittedName>
        <fullName evidence="2">Uncharacterized protein</fullName>
    </submittedName>
</protein>
<keyword evidence="3" id="KW-1185">Reference proteome</keyword>